<comment type="caution">
    <text evidence="4">The sequence shown here is derived from an EMBL/GenBank/DDBJ whole genome shotgun (WGS) entry which is preliminary data.</text>
</comment>
<reference evidence="4 5" key="1">
    <citation type="submission" date="2020-03" db="EMBL/GenBank/DDBJ databases">
        <title>WGS of actinomycetes isolated from Thailand.</title>
        <authorList>
            <person name="Thawai C."/>
        </authorList>
    </citation>
    <scope>NUCLEOTIDE SEQUENCE [LARGE SCALE GENOMIC DNA]</scope>
    <source>
        <strain evidence="4 5">PLAI 1-29</strain>
    </source>
</reference>
<feature type="region of interest" description="Disordered" evidence="2">
    <location>
        <begin position="300"/>
        <end position="330"/>
    </location>
</feature>
<evidence type="ECO:0000256" key="2">
    <source>
        <dbReference type="SAM" id="MobiDB-lite"/>
    </source>
</evidence>
<evidence type="ECO:0000259" key="3">
    <source>
        <dbReference type="PROSITE" id="PS51900"/>
    </source>
</evidence>
<feature type="compositionally biased region" description="Low complexity" evidence="2">
    <location>
        <begin position="318"/>
        <end position="330"/>
    </location>
</feature>
<dbReference type="PROSITE" id="PS51900">
    <property type="entry name" value="CB"/>
    <property type="match status" value="1"/>
</dbReference>
<organism evidence="4 5">
    <name type="scientific">Streptomyces zingiberis</name>
    <dbReference type="NCBI Taxonomy" id="2053010"/>
    <lineage>
        <taxon>Bacteria</taxon>
        <taxon>Bacillati</taxon>
        <taxon>Actinomycetota</taxon>
        <taxon>Actinomycetes</taxon>
        <taxon>Kitasatosporales</taxon>
        <taxon>Streptomycetaceae</taxon>
        <taxon>Streptomyces</taxon>
    </lineage>
</organism>
<dbReference type="EMBL" id="JAATEN010000009">
    <property type="protein sequence ID" value="NJQ01727.1"/>
    <property type="molecule type" value="Genomic_DNA"/>
</dbReference>
<protein>
    <recommendedName>
        <fullName evidence="3">Core-binding (CB) domain-containing protein</fullName>
    </recommendedName>
</protein>
<accession>A0ABX1BVJ3</accession>
<evidence type="ECO:0000256" key="1">
    <source>
        <dbReference type="PROSITE-ProRule" id="PRU01248"/>
    </source>
</evidence>
<evidence type="ECO:0000313" key="4">
    <source>
        <dbReference type="EMBL" id="NJQ01727.1"/>
    </source>
</evidence>
<name>A0ABX1BVJ3_9ACTN</name>
<evidence type="ECO:0000313" key="5">
    <source>
        <dbReference type="Proteomes" id="UP000695264"/>
    </source>
</evidence>
<gene>
    <name evidence="4" type="ORF">HCK00_14605</name>
</gene>
<keyword evidence="5" id="KW-1185">Reference proteome</keyword>
<dbReference type="InterPro" id="IPR044068">
    <property type="entry name" value="CB"/>
</dbReference>
<keyword evidence="1" id="KW-0238">DNA-binding</keyword>
<feature type="domain" description="Core-binding (CB)" evidence="3">
    <location>
        <begin position="6"/>
        <end position="105"/>
    </location>
</feature>
<proteinExistence type="predicted"/>
<dbReference type="Proteomes" id="UP000695264">
    <property type="component" value="Unassembled WGS sequence"/>
</dbReference>
<sequence length="330" mass="35928">MSARSGVACTVIDEFLGTLSGSTRAQRRTYLHEYVNYLESLRSCEKSQLSVADFLDPANISSWLAAAHEGATRRRAGAEGPRAMAAPNSMAARIATLNTFSRFCGSPLRLSRPRPQAAERLTPVEAHRTVRLFAGCQPPRMTTETWERSVAVVALAVCTGHGLSDLRTMRLRDVELGYRLPRVRVAGSWYPLDAFTRGVLARWLVTREGLVPCRVTGRPDGSLWVTTSHGRTRSGYGGPPSGAQPATVRTLVSAHRNLTTQLLGFPLRLEQFCGREDGGRHPYQAVPAPAYPSPITTAARPGRRFGERGPVGHGHSFLPGRRPLGGPLGR</sequence>
<dbReference type="RefSeq" id="WP_168102339.1">
    <property type="nucleotide sequence ID" value="NZ_JAATEN010000009.1"/>
</dbReference>